<dbReference type="Pfam" id="PF04927">
    <property type="entry name" value="SMP"/>
    <property type="match status" value="1"/>
</dbReference>
<name>A0ABY0HHF1_9PEZI</name>
<dbReference type="InterPro" id="IPR007011">
    <property type="entry name" value="LEA_SMP_dom"/>
</dbReference>
<accession>A0ABY0HHF1</accession>
<feature type="region of interest" description="Disordered" evidence="1">
    <location>
        <begin position="1"/>
        <end position="70"/>
    </location>
</feature>
<dbReference type="Proteomes" id="UP000294003">
    <property type="component" value="Unassembled WGS sequence"/>
</dbReference>
<comment type="caution">
    <text evidence="3">The sequence shown here is derived from an EMBL/GenBank/DDBJ whole genome shotgun (WGS) entry which is preliminary data.</text>
</comment>
<dbReference type="EMBL" id="QJNS01000017">
    <property type="protein sequence ID" value="RYO93549.1"/>
    <property type="molecule type" value="Genomic_DNA"/>
</dbReference>
<proteinExistence type="predicted"/>
<evidence type="ECO:0000313" key="4">
    <source>
        <dbReference type="Proteomes" id="UP000294003"/>
    </source>
</evidence>
<evidence type="ECO:0000256" key="1">
    <source>
        <dbReference type="SAM" id="MobiDB-lite"/>
    </source>
</evidence>
<feature type="domain" description="SMP" evidence="2">
    <location>
        <begin position="4"/>
        <end position="45"/>
    </location>
</feature>
<feature type="compositionally biased region" description="Polar residues" evidence="1">
    <location>
        <begin position="8"/>
        <end position="21"/>
    </location>
</feature>
<sequence>MPGGKKMMTQSDAARIQSSQARAGGDMSKDGFAARAQAAGDRNANQQAGGGGAPSGGNQAASGGQQGGNK</sequence>
<feature type="compositionally biased region" description="Low complexity" evidence="1">
    <location>
        <begin position="33"/>
        <end position="47"/>
    </location>
</feature>
<evidence type="ECO:0000259" key="2">
    <source>
        <dbReference type="Pfam" id="PF04927"/>
    </source>
</evidence>
<reference evidence="3 4" key="1">
    <citation type="submission" date="2018-06" db="EMBL/GenBank/DDBJ databases">
        <title>Complete Genomes of Monosporascus.</title>
        <authorList>
            <person name="Robinson A.J."/>
            <person name="Natvig D.O."/>
        </authorList>
    </citation>
    <scope>NUCLEOTIDE SEQUENCE [LARGE SCALE GENOMIC DNA]</scope>
    <source>
        <strain evidence="3 4">CBS 609.92</strain>
    </source>
</reference>
<organism evidence="3 4">
    <name type="scientific">Monosporascus cannonballus</name>
    <dbReference type="NCBI Taxonomy" id="155416"/>
    <lineage>
        <taxon>Eukaryota</taxon>
        <taxon>Fungi</taxon>
        <taxon>Dikarya</taxon>
        <taxon>Ascomycota</taxon>
        <taxon>Pezizomycotina</taxon>
        <taxon>Sordariomycetes</taxon>
        <taxon>Xylariomycetidae</taxon>
        <taxon>Xylariales</taxon>
        <taxon>Xylariales incertae sedis</taxon>
        <taxon>Monosporascus</taxon>
    </lineage>
</organism>
<gene>
    <name evidence="3" type="ORF">DL762_000987</name>
</gene>
<evidence type="ECO:0000313" key="3">
    <source>
        <dbReference type="EMBL" id="RYO93549.1"/>
    </source>
</evidence>
<keyword evidence="4" id="KW-1185">Reference proteome</keyword>
<protein>
    <recommendedName>
        <fullName evidence="2">SMP domain-containing protein</fullName>
    </recommendedName>
</protein>